<feature type="binding site" evidence="4 5">
    <location>
        <position position="198"/>
    </location>
    <ligand>
        <name>Ca(2+)</name>
        <dbReference type="ChEBI" id="CHEBI:29108"/>
    </ligand>
</feature>
<feature type="binding site" evidence="4 5">
    <location>
        <position position="197"/>
    </location>
    <ligand>
        <name>Ca(2+)</name>
        <dbReference type="ChEBI" id="CHEBI:29108"/>
    </ligand>
</feature>
<dbReference type="KEGG" id="zmm:Zmob_1289"/>
<evidence type="ECO:0000313" key="3">
    <source>
        <dbReference type="Proteomes" id="UP000001494"/>
    </source>
</evidence>
<dbReference type="Gene3D" id="2.130.10.10">
    <property type="entry name" value="YVTN repeat-like/Quinoprotein amine dehydrogenase"/>
    <property type="match status" value="1"/>
</dbReference>
<keyword evidence="4 5" id="KW-0002">3D-structure</keyword>
<dbReference type="GO" id="GO:0046872">
    <property type="term" value="F:metal ion binding"/>
    <property type="evidence" value="ECO:0007669"/>
    <property type="project" value="UniProtKB-KW"/>
</dbReference>
<keyword evidence="4 5" id="KW-0106">Calcium</keyword>
<proteinExistence type="evidence at protein level"/>
<dbReference type="PANTHER" id="PTHR31270">
    <property type="entry name" value="GLUTAMINYL-PEPTIDE CYCLOTRANSFERASE"/>
    <property type="match status" value="1"/>
</dbReference>
<dbReference type="PANTHER" id="PTHR31270:SF1">
    <property type="entry name" value="GLUTAMINYL-PEPTIDE CYCLOTRANSFERASE"/>
    <property type="match status" value="1"/>
</dbReference>
<feature type="binding site" evidence="4 5">
    <location>
        <position position="69"/>
    </location>
    <ligand>
        <name>Ca(2+)</name>
        <dbReference type="ChEBI" id="CHEBI:29108"/>
    </ligand>
</feature>
<dbReference type="OrthoDB" id="9783700at2"/>
<keyword evidence="4 5" id="KW-0479">Metal-binding</keyword>
<organism evidence="2 3">
    <name type="scientific">Zymomonas mobilis subsp. mobilis (strain ATCC 10988 / DSM 424 / LMG 404 / NCIMB 8938 / NRRL B-806 / ZM1)</name>
    <dbReference type="NCBI Taxonomy" id="555217"/>
    <lineage>
        <taxon>Bacteria</taxon>
        <taxon>Pseudomonadati</taxon>
        <taxon>Pseudomonadota</taxon>
        <taxon>Alphaproteobacteria</taxon>
        <taxon>Sphingomonadales</taxon>
        <taxon>Zymomonadaceae</taxon>
        <taxon>Zymomonas</taxon>
    </lineage>
</organism>
<protein>
    <submittedName>
        <fullName evidence="2">Glutamine cyclotransferase</fullName>
    </submittedName>
</protein>
<feature type="binding site" evidence="4 5">
    <location>
        <position position="199"/>
    </location>
    <ligand>
        <name>Ca(2+)</name>
        <dbReference type="ChEBI" id="CHEBI:29108"/>
    </ligand>
</feature>
<feature type="binding site" evidence="4 5">
    <location>
        <position position="251"/>
    </location>
    <ligand>
        <name>Ca(2+)</name>
        <dbReference type="ChEBI" id="CHEBI:29108"/>
    </ligand>
</feature>
<dbReference type="PDBsum" id="3NOL"/>
<dbReference type="HOGENOM" id="CLU_060272_2_2_5"/>
<name>A0A0H3G2U5_ZYMMA</name>
<dbReference type="EvolutionaryTrace" id="A0A0H3G2U5"/>
<sequence precursor="true">MFRKRSKDLSLSPTIILVISEIISFFLLFCTVILVCSVASHAATPSIPIYDYQIVHSYPHDTKAFTEGFFYRNGYFYESTGLNGRSSIRKVDIESGKTLQQIELGKRYFGEGISDWKDKIVGLTWKNGLGFVWNIRNLRQVRSFNYDGEGWGLTHNDQYLIMSDGTPVLRFLDPESLTPVRTITVTAHGEELPELNELEWVDGEIFANVWQTNKIVRIDPETGKVTGIIDLNGILAEAGPLPSPIDVLNGIAWDKEHHRLFVTGKLWPKVFEITLTQRVGGHK</sequence>
<dbReference type="InterPro" id="IPR011044">
    <property type="entry name" value="Quino_amine_DH_bsu"/>
</dbReference>
<dbReference type="SUPFAM" id="SSF50969">
    <property type="entry name" value="YVTN repeat-like/Quinoprotein amine dehydrogenase"/>
    <property type="match status" value="1"/>
</dbReference>
<keyword evidence="1" id="KW-0472">Membrane</keyword>
<keyword evidence="2" id="KW-0808">Transferase</keyword>
<dbReference type="eggNOG" id="COG3823">
    <property type="taxonomic scope" value="Bacteria"/>
</dbReference>
<dbReference type="AlphaFoldDB" id="A0A0H3G2U5"/>
<reference evidence="4 5" key="1">
    <citation type="journal article" date="2010" name="Biol. Chem.">
        <title>Kinetic and structural characterization of bacterial glutaminyl cyclases from Zymomonas mobilis and Myxococcus xanthus.</title>
        <authorList>
            <person name="Carrillo D.R."/>
            <person name="Parthier C."/>
            <person name="Janckel N."/>
            <person name="Grandke J."/>
            <person name="Stelter M."/>
            <person name="Schilling S."/>
            <person name="Boehme M."/>
            <person name="Neumann P."/>
            <person name="Wolf R."/>
            <person name="Demuth H.U."/>
            <person name="Stubbs M.T."/>
            <person name="Rahfeld J.U."/>
        </authorList>
    </citation>
    <scope>X-RAY CRYSTALLOGRAPHY (1.70 ANGSTROMS) OF 43-283 IN COMPLEX WITH CA(2+)</scope>
</reference>
<evidence type="ECO:0007829" key="5">
    <source>
        <dbReference type="PDB" id="3NOM"/>
    </source>
</evidence>
<accession>A0A0H3G2U5</accession>
<evidence type="ECO:0007829" key="4">
    <source>
        <dbReference type="PDB" id="3NOL"/>
    </source>
</evidence>
<evidence type="ECO:0000256" key="1">
    <source>
        <dbReference type="SAM" id="Phobius"/>
    </source>
</evidence>
<dbReference type="RefSeq" id="WP_011241605.1">
    <property type="nucleotide sequence ID" value="NC_017262.1"/>
</dbReference>
<keyword evidence="1" id="KW-0812">Transmembrane</keyword>
<dbReference type="InterPro" id="IPR007788">
    <property type="entry name" value="QCT"/>
</dbReference>
<dbReference type="Pfam" id="PF05096">
    <property type="entry name" value="Glu_cyclase_2"/>
    <property type="match status" value="1"/>
</dbReference>
<keyword evidence="1" id="KW-1133">Transmembrane helix</keyword>
<gene>
    <name evidence="2" type="ordered locus">Zmob_1289</name>
</gene>
<dbReference type="EMBL" id="CP002850">
    <property type="protein sequence ID" value="AEH63113.1"/>
    <property type="molecule type" value="Genomic_DNA"/>
</dbReference>
<dbReference type="PDB" id="3NOM">
    <property type="method" value="X-ray"/>
    <property type="resolution" value="2.40 A"/>
    <property type="chains" value="A/B=43-283"/>
</dbReference>
<reference evidence="2 3" key="2">
    <citation type="journal article" date="2011" name="J. Bacteriol.">
        <title>Genome sequence of the ethanol-producing Zymomonas mobilis subsp. mobilis lectotype strain ATCC 10988.</title>
        <authorList>
            <person name="Pappas K.M."/>
            <person name="Kouvelis V.N."/>
            <person name="Saunders E."/>
            <person name="Brettin T.S."/>
            <person name="Bruce D."/>
            <person name="Detter C."/>
            <person name="Balakireva M."/>
            <person name="Han C.S."/>
            <person name="Savvakis G."/>
            <person name="Kyrpides N.C."/>
            <person name="Typas M.A."/>
        </authorList>
    </citation>
    <scope>NUCLEOTIDE SEQUENCE [LARGE SCALE GENOMIC DNA]</scope>
    <source>
        <strain evidence="3">ATCC 10988 / DSM 424 / CCUG 17860 / LMG 404 / NCIMB 8938 / NRRL B-806 / ZM1</strain>
    </source>
</reference>
<dbReference type="GO" id="GO:0016603">
    <property type="term" value="F:glutaminyl-peptide cyclotransferase activity"/>
    <property type="evidence" value="ECO:0007669"/>
    <property type="project" value="InterPro"/>
</dbReference>
<feature type="transmembrane region" description="Helical" evidence="1">
    <location>
        <begin position="12"/>
        <end position="35"/>
    </location>
</feature>
<dbReference type="GeneID" id="79904815"/>
<dbReference type="InterPro" id="IPR015943">
    <property type="entry name" value="WD40/YVTN_repeat-like_dom_sf"/>
</dbReference>
<dbReference type="SMR" id="A0A0H3G2U5"/>
<evidence type="ECO:0000313" key="2">
    <source>
        <dbReference type="EMBL" id="AEH63113.1"/>
    </source>
</evidence>
<dbReference type="Proteomes" id="UP000001494">
    <property type="component" value="Chromosome"/>
</dbReference>
<dbReference type="PDB" id="3NOL">
    <property type="method" value="X-ray"/>
    <property type="resolution" value="1.70 A"/>
    <property type="chains" value="A=43-283"/>
</dbReference>
<dbReference type="PDBsum" id="3NOM"/>